<comment type="caution">
    <text evidence="8">The sequence shown here is derived from an EMBL/GenBank/DDBJ whole genome shotgun (WGS) entry which is preliminary data.</text>
</comment>
<dbReference type="InterPro" id="IPR018513">
    <property type="entry name" value="Cell_synthase_bac"/>
</dbReference>
<evidence type="ECO:0000256" key="5">
    <source>
        <dbReference type="ARBA" id="ARBA00023136"/>
    </source>
</evidence>
<evidence type="ECO:0000313" key="8">
    <source>
        <dbReference type="EMBL" id="MFD1220800.1"/>
    </source>
</evidence>
<name>A0ABW3UMK1_9BACL</name>
<organism evidence="8 9">
    <name type="scientific">Paenibacillus vulneris</name>
    <dbReference type="NCBI Taxonomy" id="1133364"/>
    <lineage>
        <taxon>Bacteria</taxon>
        <taxon>Bacillati</taxon>
        <taxon>Bacillota</taxon>
        <taxon>Bacilli</taxon>
        <taxon>Bacillales</taxon>
        <taxon>Paenibacillaceae</taxon>
        <taxon>Paenibacillus</taxon>
    </lineage>
</organism>
<evidence type="ECO:0000256" key="6">
    <source>
        <dbReference type="SAM" id="Phobius"/>
    </source>
</evidence>
<evidence type="ECO:0000256" key="4">
    <source>
        <dbReference type="ARBA" id="ARBA00022989"/>
    </source>
</evidence>
<dbReference type="Gene3D" id="2.60.120.260">
    <property type="entry name" value="Galactose-binding domain-like"/>
    <property type="match status" value="2"/>
</dbReference>
<keyword evidence="5 6" id="KW-0472">Membrane</keyword>
<proteinExistence type="predicted"/>
<comment type="subcellular location">
    <subcellularLocation>
        <location evidence="1">Cell membrane</location>
        <topology evidence="1">Single-pass membrane protein</topology>
    </subcellularLocation>
</comment>
<feature type="chain" id="PRO_5045772337" evidence="7">
    <location>
        <begin position="32"/>
        <end position="749"/>
    </location>
</feature>
<accession>A0ABW3UMK1</accession>
<keyword evidence="9" id="KW-1185">Reference proteome</keyword>
<dbReference type="PANTHER" id="PTHR39083:SF1">
    <property type="entry name" value="CYCLIC DI-GMP-BINDING PROTEIN"/>
    <property type="match status" value="1"/>
</dbReference>
<sequence length="749" mass="81516">MNAYRKTVLYGSISLLALQLALPPLAPYAEAADPAGAPRITISSSYVNDGAAAAFSSNISSTNSGYLTHLSNDNIAMTRVDSVQQLYYTVPRADVSDGSYIDLDISYSELLLPATSTITVSIDGRPLKSIPLTKETSSRLTSRIPLGSEDVTPGFHTITIEKHSTISNDLCNDEENPANWLKINRSSVIFLNTTTSYRTTDSLSSYPYPFVEPGIQDEMYGAVLVPDHPSADIISAAMKLATYLTSRTSTKRAAPVLTESEWLNQNRLLPAVAMGGIDSWNGPVKQMLSESPVQVSNQQMSLDTFVVTNQANNESRQVLLVSAAADKVIHDQIHVLTEKNYVDQLAGNHLLINEQPKASDVSNAAKPITFESLGFANIKLDKTSANSDRLTYSIPPFWSLTGESQLLLKVRVSPLLQNEAVDTSDKNKNASVPADSAGLTVVINDIPKTFSFSEIVKAKKEDDSYLLPIPLAPYLKGNNSNALNMSFTAHLNEAHNVCGPKTDNGKWIFIDKSSSLQLPHEVQKETTFKHWPSPFVGDQGLDHTVFLLPKDPDGVLLSQLAAMIRDMTSGSSVSSAVEIAQDQQPDLEQKLKGNNVILVGNPDSFQALQSYKDQLLMSPGNSQFAAVTSNIINETTEYAAWIQASPWDKDRVLAVFQAGASNKQAKDTFIHANMLKFLNNEQKSSQVVVMSKSNEVLSLDLKGLQEAKPASNPASSPGSNRTLLWMAAAVGVVFIVGLILFIRLLRRPK</sequence>
<keyword evidence="7" id="KW-0732">Signal</keyword>
<evidence type="ECO:0000256" key="2">
    <source>
        <dbReference type="ARBA" id="ARBA00022475"/>
    </source>
</evidence>
<feature type="signal peptide" evidence="7">
    <location>
        <begin position="1"/>
        <end position="31"/>
    </location>
</feature>
<reference evidence="9" key="1">
    <citation type="journal article" date="2019" name="Int. J. Syst. Evol. Microbiol.">
        <title>The Global Catalogue of Microorganisms (GCM) 10K type strain sequencing project: providing services to taxonomists for standard genome sequencing and annotation.</title>
        <authorList>
            <consortium name="The Broad Institute Genomics Platform"/>
            <consortium name="The Broad Institute Genome Sequencing Center for Infectious Disease"/>
            <person name="Wu L."/>
            <person name="Ma J."/>
        </authorList>
    </citation>
    <scope>NUCLEOTIDE SEQUENCE [LARGE SCALE GENOMIC DNA]</scope>
    <source>
        <strain evidence="9">CCUG 53270</strain>
    </source>
</reference>
<evidence type="ECO:0000313" key="9">
    <source>
        <dbReference type="Proteomes" id="UP001597180"/>
    </source>
</evidence>
<keyword evidence="3 6" id="KW-0812">Transmembrane</keyword>
<keyword evidence="2" id="KW-1003">Cell membrane</keyword>
<dbReference type="PANTHER" id="PTHR39083">
    <property type="entry name" value="CYCLIC DI-GMP-BINDING PROTEIN"/>
    <property type="match status" value="1"/>
</dbReference>
<feature type="transmembrane region" description="Helical" evidence="6">
    <location>
        <begin position="723"/>
        <end position="745"/>
    </location>
</feature>
<dbReference type="RefSeq" id="WP_345587355.1">
    <property type="nucleotide sequence ID" value="NZ_BAABJG010000006.1"/>
</dbReference>
<evidence type="ECO:0000256" key="1">
    <source>
        <dbReference type="ARBA" id="ARBA00004162"/>
    </source>
</evidence>
<evidence type="ECO:0000256" key="7">
    <source>
        <dbReference type="SAM" id="SignalP"/>
    </source>
</evidence>
<evidence type="ECO:0000256" key="3">
    <source>
        <dbReference type="ARBA" id="ARBA00022692"/>
    </source>
</evidence>
<dbReference type="Proteomes" id="UP001597180">
    <property type="component" value="Unassembled WGS sequence"/>
</dbReference>
<dbReference type="Pfam" id="PF03170">
    <property type="entry name" value="BcsB"/>
    <property type="match status" value="1"/>
</dbReference>
<gene>
    <name evidence="8" type="ORF">ACFQ4B_11755</name>
</gene>
<keyword evidence="4 6" id="KW-1133">Transmembrane helix</keyword>
<dbReference type="EMBL" id="JBHTLU010000013">
    <property type="protein sequence ID" value="MFD1220800.1"/>
    <property type="molecule type" value="Genomic_DNA"/>
</dbReference>
<protein>
    <submittedName>
        <fullName evidence="8">Cellulose biosynthesis cyclic di-GMP-binding regulatory protein BcsB</fullName>
    </submittedName>
</protein>